<comment type="caution">
    <text evidence="1">The sequence shown here is derived from an EMBL/GenBank/DDBJ whole genome shotgun (WGS) entry which is preliminary data.</text>
</comment>
<gene>
    <name evidence="1" type="ORF">ENI34_06160</name>
</gene>
<name>A0A9C9EMK8_UNCW3</name>
<evidence type="ECO:0008006" key="3">
    <source>
        <dbReference type="Google" id="ProtNLM"/>
    </source>
</evidence>
<evidence type="ECO:0000313" key="2">
    <source>
        <dbReference type="Proteomes" id="UP000885826"/>
    </source>
</evidence>
<dbReference type="SUPFAM" id="SSF52402">
    <property type="entry name" value="Adenine nucleotide alpha hydrolases-like"/>
    <property type="match status" value="1"/>
</dbReference>
<evidence type="ECO:0000313" key="1">
    <source>
        <dbReference type="EMBL" id="HEC78709.1"/>
    </source>
</evidence>
<protein>
    <recommendedName>
        <fullName evidence="3">Universal stress protein</fullName>
    </recommendedName>
</protein>
<dbReference type="InterPro" id="IPR014729">
    <property type="entry name" value="Rossmann-like_a/b/a_fold"/>
</dbReference>
<dbReference type="Proteomes" id="UP000885826">
    <property type="component" value="Unassembled WGS sequence"/>
</dbReference>
<dbReference type="EMBL" id="DRIG01000064">
    <property type="protein sequence ID" value="HEC78709.1"/>
    <property type="molecule type" value="Genomic_DNA"/>
</dbReference>
<dbReference type="AlphaFoldDB" id="A0A9C9EMK8"/>
<dbReference type="Gene3D" id="3.40.50.620">
    <property type="entry name" value="HUPs"/>
    <property type="match status" value="1"/>
</dbReference>
<organism evidence="1 2">
    <name type="scientific">candidate division WOR-3 bacterium</name>
    <dbReference type="NCBI Taxonomy" id="2052148"/>
    <lineage>
        <taxon>Bacteria</taxon>
        <taxon>Bacteria division WOR-3</taxon>
    </lineage>
</organism>
<reference evidence="1" key="1">
    <citation type="journal article" date="2020" name="mSystems">
        <title>Genome- and Community-Level Interaction Insights into Carbon Utilization and Element Cycling Functions of Hydrothermarchaeota in Hydrothermal Sediment.</title>
        <authorList>
            <person name="Zhou Z."/>
            <person name="Liu Y."/>
            <person name="Xu W."/>
            <person name="Pan J."/>
            <person name="Luo Z.H."/>
            <person name="Li M."/>
        </authorList>
    </citation>
    <scope>NUCLEOTIDE SEQUENCE</scope>
    <source>
        <strain evidence="1">HyVt-388</strain>
    </source>
</reference>
<proteinExistence type="predicted"/>
<sequence>MKFKKVILLFTEETDQSIIEPAVQLCKKFKSRLFVLFVVETGKISRLARLTHQKVELLHRRIEETGWQLLYLTEDEAVQNGVWTSLHIEEGYVSNVLKKYIQGYGIDLVFIKKKDETKKIFVSCPVPVIGL</sequence>
<accession>A0A9C9EMK8</accession>